<accession>A0A3Q1AVU8</accession>
<comment type="similarity">
    <text evidence="1">Belongs to the arrestin family.</text>
</comment>
<feature type="domain" description="Arrestin C-terminal-like" evidence="2">
    <location>
        <begin position="178"/>
        <end position="292"/>
    </location>
</feature>
<evidence type="ECO:0000313" key="4">
    <source>
        <dbReference type="Proteomes" id="UP001501940"/>
    </source>
</evidence>
<reference evidence="3" key="2">
    <citation type="submission" date="2025-08" db="UniProtKB">
        <authorList>
            <consortium name="Ensembl"/>
        </authorList>
    </citation>
    <scope>IDENTIFICATION</scope>
</reference>
<dbReference type="InterPro" id="IPR011022">
    <property type="entry name" value="Arrestin_C-like"/>
</dbReference>
<dbReference type="OMA" id="INYNSTH"/>
<dbReference type="GeneTree" id="ENSGT00940000164012"/>
<dbReference type="InterPro" id="IPR050357">
    <property type="entry name" value="Arrestin_domain-protein"/>
</dbReference>
<dbReference type="AlphaFoldDB" id="A0A3Q1AVU8"/>
<dbReference type="STRING" id="80972.ENSAOCP00000002161"/>
<dbReference type="PANTHER" id="PTHR11188:SF135">
    <property type="entry name" value="ARRESTIN DOMAIN CONTAINING 3-LIKE-RELATED"/>
    <property type="match status" value="1"/>
</dbReference>
<dbReference type="InterPro" id="IPR014752">
    <property type="entry name" value="Arrestin-like_C"/>
</dbReference>
<organism evidence="3 4">
    <name type="scientific">Amphiprion ocellaris</name>
    <name type="common">Clown anemonefish</name>
    <dbReference type="NCBI Taxonomy" id="80972"/>
    <lineage>
        <taxon>Eukaryota</taxon>
        <taxon>Metazoa</taxon>
        <taxon>Chordata</taxon>
        <taxon>Craniata</taxon>
        <taxon>Vertebrata</taxon>
        <taxon>Euteleostomi</taxon>
        <taxon>Actinopterygii</taxon>
        <taxon>Neopterygii</taxon>
        <taxon>Teleostei</taxon>
        <taxon>Neoteleostei</taxon>
        <taxon>Acanthomorphata</taxon>
        <taxon>Ovalentaria</taxon>
        <taxon>Pomacentridae</taxon>
        <taxon>Amphiprion</taxon>
    </lineage>
</organism>
<evidence type="ECO:0000259" key="2">
    <source>
        <dbReference type="SMART" id="SM01017"/>
    </source>
</evidence>
<name>A0A3Q1AVU8_AMPOC</name>
<dbReference type="GO" id="GO:0005886">
    <property type="term" value="C:plasma membrane"/>
    <property type="evidence" value="ECO:0007669"/>
    <property type="project" value="TreeGrafter"/>
</dbReference>
<dbReference type="Proteomes" id="UP001501940">
    <property type="component" value="Chromosome 6"/>
</dbReference>
<protein>
    <recommendedName>
        <fullName evidence="2">Arrestin C-terminal-like domain-containing protein</fullName>
    </recommendedName>
</protein>
<dbReference type="GO" id="GO:0007399">
    <property type="term" value="P:nervous system development"/>
    <property type="evidence" value="ECO:0007669"/>
    <property type="project" value="UniProtKB-ARBA"/>
</dbReference>
<keyword evidence="4" id="KW-1185">Reference proteome</keyword>
<proteinExistence type="inferred from homology"/>
<evidence type="ECO:0000256" key="1">
    <source>
        <dbReference type="ARBA" id="ARBA00005298"/>
    </source>
</evidence>
<dbReference type="Gene3D" id="2.60.40.640">
    <property type="match status" value="2"/>
</dbReference>
<reference evidence="3" key="3">
    <citation type="submission" date="2025-09" db="UniProtKB">
        <authorList>
            <consortium name="Ensembl"/>
        </authorList>
    </citation>
    <scope>IDENTIFICATION</scope>
</reference>
<dbReference type="Pfam" id="PF02752">
    <property type="entry name" value="Arrestin_C"/>
    <property type="match status" value="1"/>
</dbReference>
<evidence type="ECO:0000313" key="3">
    <source>
        <dbReference type="Ensembl" id="ENSAOCP00000002161.2"/>
    </source>
</evidence>
<dbReference type="SUPFAM" id="SSF81296">
    <property type="entry name" value="E set domains"/>
    <property type="match status" value="2"/>
</dbReference>
<dbReference type="GO" id="GO:0005737">
    <property type="term" value="C:cytoplasm"/>
    <property type="evidence" value="ECO:0007669"/>
    <property type="project" value="TreeGrafter"/>
</dbReference>
<dbReference type="PANTHER" id="PTHR11188">
    <property type="entry name" value="ARRESTIN DOMAIN CONTAINING PROTEIN"/>
    <property type="match status" value="1"/>
</dbReference>
<dbReference type="SMART" id="SM01017">
    <property type="entry name" value="Arrestin_C"/>
    <property type="match status" value="1"/>
</dbReference>
<dbReference type="GO" id="GO:0015031">
    <property type="term" value="P:protein transport"/>
    <property type="evidence" value="ECO:0007669"/>
    <property type="project" value="TreeGrafter"/>
</dbReference>
<sequence>MFGSSIKNLSVSIDRLNERNTFSSGDQVTGHISFEITKQTKITSITVALSGVAHVHWSSGGGGGRGNRKHYSAIMKYFNYRGVILQENAIRETTKLSPGTHVYPFTCQLPQGDFPSTFHGPQGKIVYTLKVDIYRPWHLSKNFETELNFVHHIDTNLPYLWAPLSGTNSMTLCCLCCASGPLTMTATVEKKAFIPGETVKINCNISNGSFKTATPKARLEQKQTLYTQGRERHREVVKRFKSVSGEPVAAHTSDVHTELKLTIPSSAYLTVSNCSILVVDYIIEVSTRAIRCWKKAYICFTNLNVHRTRWNQSESLCLFPIHRAGAGYTEPTGIVNHLLKMAKSLGLESHIAPLNMALHHL</sequence>
<dbReference type="InterPro" id="IPR011021">
    <property type="entry name" value="Arrestin-like_N"/>
</dbReference>
<dbReference type="Pfam" id="PF00339">
    <property type="entry name" value="Arrestin_N"/>
    <property type="match status" value="1"/>
</dbReference>
<dbReference type="Ensembl" id="ENSAOCT00000011974.2">
    <property type="protein sequence ID" value="ENSAOCP00000002161.2"/>
    <property type="gene ID" value="ENSAOCG00000005248.2"/>
</dbReference>
<dbReference type="InterPro" id="IPR014756">
    <property type="entry name" value="Ig_E-set"/>
</dbReference>
<reference evidence="3 4" key="1">
    <citation type="submission" date="2022-01" db="EMBL/GenBank/DDBJ databases">
        <title>A chromosome-scale genome assembly of the false clownfish, Amphiprion ocellaris.</title>
        <authorList>
            <person name="Ryu T."/>
        </authorList>
    </citation>
    <scope>NUCLEOTIDE SEQUENCE [LARGE SCALE GENOMIC DNA]</scope>
</reference>